<keyword evidence="3" id="KW-1185">Reference proteome</keyword>
<evidence type="ECO:0000313" key="3">
    <source>
        <dbReference type="Proteomes" id="UP001408356"/>
    </source>
</evidence>
<organism evidence="2 3">
    <name type="scientific">Seiridium unicorne</name>
    <dbReference type="NCBI Taxonomy" id="138068"/>
    <lineage>
        <taxon>Eukaryota</taxon>
        <taxon>Fungi</taxon>
        <taxon>Dikarya</taxon>
        <taxon>Ascomycota</taxon>
        <taxon>Pezizomycotina</taxon>
        <taxon>Sordariomycetes</taxon>
        <taxon>Xylariomycetidae</taxon>
        <taxon>Amphisphaeriales</taxon>
        <taxon>Sporocadaceae</taxon>
        <taxon>Seiridium</taxon>
    </lineage>
</organism>
<dbReference type="EMBL" id="JARVKF010000403">
    <property type="protein sequence ID" value="KAK9416872.1"/>
    <property type="molecule type" value="Genomic_DNA"/>
</dbReference>
<dbReference type="Proteomes" id="UP001408356">
    <property type="component" value="Unassembled WGS sequence"/>
</dbReference>
<feature type="region of interest" description="Disordered" evidence="1">
    <location>
        <begin position="261"/>
        <end position="285"/>
    </location>
</feature>
<name>A0ABR2UQE3_9PEZI</name>
<protein>
    <submittedName>
        <fullName evidence="2">Uncharacterized protein</fullName>
    </submittedName>
</protein>
<gene>
    <name evidence="2" type="ORF">SUNI508_09344</name>
</gene>
<sequence>MCLLVNTYQTCALFGHPTNDANATGFDAVLCDEAKANGNTFGMCKGAVARNIPDFSSPYCTECDEVDAEMHEKTKQIMEANEKSGFPETSIITEEFMTHLRGLPIDRDRAPDVSSNDMLEFLRIGVSRGVSEVNRVRAKLWAQVETRKPDSKLENSGETREIFARWLILACQIRHVAAAMSIARAEGEDNRLVLLQLLVSQARVASIYRARLDQLGVFQKCLFYAGINKPSLPRSHTPSEMDSMEDRESVLEASSIYSNTEGMGTEVEGSSMDLPGPHDIINQST</sequence>
<accession>A0ABR2UQE3</accession>
<evidence type="ECO:0000256" key="1">
    <source>
        <dbReference type="SAM" id="MobiDB-lite"/>
    </source>
</evidence>
<comment type="caution">
    <text evidence="2">The sequence shown here is derived from an EMBL/GenBank/DDBJ whole genome shotgun (WGS) entry which is preliminary data.</text>
</comment>
<evidence type="ECO:0000313" key="2">
    <source>
        <dbReference type="EMBL" id="KAK9416872.1"/>
    </source>
</evidence>
<reference evidence="2 3" key="1">
    <citation type="journal article" date="2024" name="J. Plant Pathol.">
        <title>Sequence and assembly of the genome of Seiridium unicorne, isolate CBS 538.82, causal agent of cypress canker disease.</title>
        <authorList>
            <person name="Scali E."/>
            <person name="Rocca G.D."/>
            <person name="Danti R."/>
            <person name="Garbelotto M."/>
            <person name="Barberini S."/>
            <person name="Baroncelli R."/>
            <person name="Emiliani G."/>
        </authorList>
    </citation>
    <scope>NUCLEOTIDE SEQUENCE [LARGE SCALE GENOMIC DNA]</scope>
    <source>
        <strain evidence="2 3">BM-138-508</strain>
    </source>
</reference>
<proteinExistence type="predicted"/>